<dbReference type="Gene3D" id="3.40.50.300">
    <property type="entry name" value="P-loop containing nucleotide triphosphate hydrolases"/>
    <property type="match status" value="1"/>
</dbReference>
<dbReference type="EMBL" id="BSEC01000003">
    <property type="protein sequence ID" value="GLI95383.1"/>
    <property type="molecule type" value="Genomic_DNA"/>
</dbReference>
<evidence type="ECO:0000313" key="3">
    <source>
        <dbReference type="Proteomes" id="UP001144323"/>
    </source>
</evidence>
<gene>
    <name evidence="2" type="ORF">LMG27198_43750</name>
</gene>
<dbReference type="SUPFAM" id="SSF52540">
    <property type="entry name" value="P-loop containing nucleoside triphosphate hydrolases"/>
    <property type="match status" value="1"/>
</dbReference>
<dbReference type="Proteomes" id="UP001144323">
    <property type="component" value="Unassembled WGS sequence"/>
</dbReference>
<protein>
    <submittedName>
        <fullName evidence="2">Kinase</fullName>
    </submittedName>
</protein>
<accession>A0A9W6GYF0</accession>
<keyword evidence="3" id="KW-1185">Reference proteome</keyword>
<dbReference type="AlphaFoldDB" id="A0A9W6GYF0"/>
<proteinExistence type="predicted"/>
<keyword evidence="2" id="KW-0418">Kinase</keyword>
<dbReference type="CDD" id="cd00882">
    <property type="entry name" value="Ras_like_GTPase"/>
    <property type="match status" value="1"/>
</dbReference>
<feature type="transmembrane region" description="Helical" evidence="1">
    <location>
        <begin position="336"/>
        <end position="360"/>
    </location>
</feature>
<keyword evidence="1" id="KW-0812">Transmembrane</keyword>
<reference evidence="2" key="1">
    <citation type="journal article" date="2023" name="Int. J. Syst. Evol. Microbiol.">
        <title>Methylocystis iwaonis sp. nov., a type II methane-oxidizing bacterium from surface soil of a rice paddy field in Japan, and emended description of the genus Methylocystis (ex Whittenbury et al. 1970) Bowman et al. 1993.</title>
        <authorList>
            <person name="Kaise H."/>
            <person name="Sawadogo J.B."/>
            <person name="Alam M.S."/>
            <person name="Ueno C."/>
            <person name="Dianou D."/>
            <person name="Shinjo R."/>
            <person name="Asakawa S."/>
        </authorList>
    </citation>
    <scope>NUCLEOTIDE SEQUENCE</scope>
    <source>
        <strain evidence="2">LMG27198</strain>
    </source>
</reference>
<comment type="caution">
    <text evidence="2">The sequence shown here is derived from an EMBL/GenBank/DDBJ whole genome shotgun (WGS) entry which is preliminary data.</text>
</comment>
<organism evidence="2 3">
    <name type="scientific">Methylocystis echinoides</name>
    <dbReference type="NCBI Taxonomy" id="29468"/>
    <lineage>
        <taxon>Bacteria</taxon>
        <taxon>Pseudomonadati</taxon>
        <taxon>Pseudomonadota</taxon>
        <taxon>Alphaproteobacteria</taxon>
        <taxon>Hyphomicrobiales</taxon>
        <taxon>Methylocystaceae</taxon>
        <taxon>Methylocystis</taxon>
    </lineage>
</organism>
<keyword evidence="1" id="KW-1133">Transmembrane helix</keyword>
<sequence>MSWVGSLFWNAVEEAATQADLSSEDAARGITAAMAPIIWLLGKTGSGKTSIVAQLTDDESALIGKGFSPCTACSRIYDWPSEAPVLRFLDTRGLGEPGYDPAADMAFAESQAHFLLVTMKVEDPNQQEVIAALKKVRLRHPEWPTLVAQTGLHALYPRDVTHPTEYPYAGTDADYGIAGLSSDLSSALRHQRRQFEGLKGPPPIFVPIDFTRPEDGYAPSAFGLEALKDALEKAGVSVLREAEQAYADSLHDDIAGKAHPLILGYAAATGASGAFPIPIVGVGGLVAFIGLMLRSLADRYQLAWNRARLSEFAAALGVSALLGIGVRYGFRELVKLVPIAGAFAGGALNAVAASALVYAIGRAACVYLGEVRKGEAISTEDIQRAFKRALDDAFDRSRAKPGTSTPAKSPF</sequence>
<evidence type="ECO:0000313" key="2">
    <source>
        <dbReference type="EMBL" id="GLI95383.1"/>
    </source>
</evidence>
<dbReference type="InterPro" id="IPR027417">
    <property type="entry name" value="P-loop_NTPase"/>
</dbReference>
<keyword evidence="2" id="KW-0808">Transferase</keyword>
<name>A0A9W6GYF0_9HYPH</name>
<feature type="transmembrane region" description="Helical" evidence="1">
    <location>
        <begin position="275"/>
        <end position="297"/>
    </location>
</feature>
<keyword evidence="1" id="KW-0472">Membrane</keyword>
<feature type="transmembrane region" description="Helical" evidence="1">
    <location>
        <begin position="309"/>
        <end position="330"/>
    </location>
</feature>
<evidence type="ECO:0000256" key="1">
    <source>
        <dbReference type="SAM" id="Phobius"/>
    </source>
</evidence>
<dbReference type="GO" id="GO:0016301">
    <property type="term" value="F:kinase activity"/>
    <property type="evidence" value="ECO:0007669"/>
    <property type="project" value="UniProtKB-KW"/>
</dbReference>